<comment type="caution">
    <text evidence="11">The sequence shown here is derived from an EMBL/GenBank/DDBJ whole genome shotgun (WGS) entry which is preliminary data.</text>
</comment>
<sequence length="307" mass="35527">MAIEERDHFEFTLKCYNSSGLRQTSTSRRRFISVYILYPLLLAMYSLMIFNIRYQNNVFEISEVFESVSSFGHLVARKTILLVHAPLFEEIIQDRSCFWNYDLFGKSIGKKFRNQTGLCVSLIKFMWIGGVMSVASRCYALHFVEGYLLPDTCYIPGNSIYSVVILFALELIFYTEAIFMVGVFDAFFLLMCVDLKIQFTLLNKALRTMKFGGIVNKKQEEIRWNQLKKCFEHHGVYKKLNKAFSEFFVCTYFFAIGGMCIQFFIALDGIVFRPASADYLIKIMLYIAIVSVLIILVVIPVGEIEIE</sequence>
<name>A0A482VMY5_ASBVE</name>
<evidence type="ECO:0000313" key="11">
    <source>
        <dbReference type="EMBL" id="RZC34026.1"/>
    </source>
</evidence>
<dbReference type="EMBL" id="QDEB01083673">
    <property type="protein sequence ID" value="RZC34026.1"/>
    <property type="molecule type" value="Genomic_DNA"/>
</dbReference>
<dbReference type="InterPro" id="IPR004117">
    <property type="entry name" value="7tm6_olfct_rcpt"/>
</dbReference>
<keyword evidence="2" id="KW-1003">Cell membrane</keyword>
<keyword evidence="8" id="KW-0675">Receptor</keyword>
<evidence type="ECO:0000256" key="3">
    <source>
        <dbReference type="ARBA" id="ARBA00022606"/>
    </source>
</evidence>
<keyword evidence="9" id="KW-0807">Transducer</keyword>
<feature type="transmembrane region" description="Helical" evidence="10">
    <location>
        <begin position="160"/>
        <end position="193"/>
    </location>
</feature>
<dbReference type="GO" id="GO:0005549">
    <property type="term" value="F:odorant binding"/>
    <property type="evidence" value="ECO:0007669"/>
    <property type="project" value="InterPro"/>
</dbReference>
<proteinExistence type="predicted"/>
<evidence type="ECO:0000256" key="10">
    <source>
        <dbReference type="SAM" id="Phobius"/>
    </source>
</evidence>
<feature type="transmembrane region" description="Helical" evidence="10">
    <location>
        <begin position="247"/>
        <end position="267"/>
    </location>
</feature>
<comment type="subcellular location">
    <subcellularLocation>
        <location evidence="1">Cell membrane</location>
        <topology evidence="1">Multi-pass membrane protein</topology>
    </subcellularLocation>
</comment>
<dbReference type="AlphaFoldDB" id="A0A482VMY5"/>
<evidence type="ECO:0000256" key="9">
    <source>
        <dbReference type="ARBA" id="ARBA00023224"/>
    </source>
</evidence>
<reference evidence="11 12" key="1">
    <citation type="submission" date="2017-03" db="EMBL/GenBank/DDBJ databases">
        <title>Genome of the blue death feigning beetle - Asbolus verrucosus.</title>
        <authorList>
            <person name="Rider S.D."/>
        </authorList>
    </citation>
    <scope>NUCLEOTIDE SEQUENCE [LARGE SCALE GENOMIC DNA]</scope>
    <source>
        <strain evidence="11">Butters</strain>
        <tissue evidence="11">Head and leg muscle</tissue>
    </source>
</reference>
<accession>A0A482VMY5</accession>
<keyword evidence="3" id="KW-0716">Sensory transduction</keyword>
<keyword evidence="4 10" id="KW-0812">Transmembrane</keyword>
<dbReference type="PANTHER" id="PTHR21137">
    <property type="entry name" value="ODORANT RECEPTOR"/>
    <property type="match status" value="1"/>
</dbReference>
<evidence type="ECO:0000256" key="7">
    <source>
        <dbReference type="ARBA" id="ARBA00023136"/>
    </source>
</evidence>
<feature type="transmembrane region" description="Helical" evidence="10">
    <location>
        <begin position="279"/>
        <end position="301"/>
    </location>
</feature>
<feature type="non-terminal residue" evidence="11">
    <location>
        <position position="307"/>
    </location>
</feature>
<dbReference type="STRING" id="1661398.A0A482VMY5"/>
<dbReference type="GO" id="GO:0007165">
    <property type="term" value="P:signal transduction"/>
    <property type="evidence" value="ECO:0007669"/>
    <property type="project" value="UniProtKB-KW"/>
</dbReference>
<feature type="transmembrane region" description="Helical" evidence="10">
    <location>
        <begin position="32"/>
        <end position="52"/>
    </location>
</feature>
<keyword evidence="6 10" id="KW-1133">Transmembrane helix</keyword>
<keyword evidence="12" id="KW-1185">Reference proteome</keyword>
<evidence type="ECO:0000256" key="8">
    <source>
        <dbReference type="ARBA" id="ARBA00023170"/>
    </source>
</evidence>
<dbReference type="PANTHER" id="PTHR21137:SF35">
    <property type="entry name" value="ODORANT RECEPTOR 19A-RELATED"/>
    <property type="match status" value="1"/>
</dbReference>
<evidence type="ECO:0000256" key="1">
    <source>
        <dbReference type="ARBA" id="ARBA00004651"/>
    </source>
</evidence>
<keyword evidence="5" id="KW-0552">Olfaction</keyword>
<evidence type="ECO:0000256" key="6">
    <source>
        <dbReference type="ARBA" id="ARBA00022989"/>
    </source>
</evidence>
<dbReference type="GO" id="GO:0005886">
    <property type="term" value="C:plasma membrane"/>
    <property type="evidence" value="ECO:0007669"/>
    <property type="project" value="UniProtKB-SubCell"/>
</dbReference>
<dbReference type="Proteomes" id="UP000292052">
    <property type="component" value="Unassembled WGS sequence"/>
</dbReference>
<gene>
    <name evidence="11" type="ORF">BDFB_010714</name>
</gene>
<protein>
    <recommendedName>
        <fullName evidence="13">7tm 6 domain containing protein</fullName>
    </recommendedName>
</protein>
<evidence type="ECO:0008006" key="13">
    <source>
        <dbReference type="Google" id="ProtNLM"/>
    </source>
</evidence>
<evidence type="ECO:0000313" key="12">
    <source>
        <dbReference type="Proteomes" id="UP000292052"/>
    </source>
</evidence>
<dbReference type="OrthoDB" id="6762713at2759"/>
<organism evidence="11 12">
    <name type="scientific">Asbolus verrucosus</name>
    <name type="common">Desert ironclad beetle</name>
    <dbReference type="NCBI Taxonomy" id="1661398"/>
    <lineage>
        <taxon>Eukaryota</taxon>
        <taxon>Metazoa</taxon>
        <taxon>Ecdysozoa</taxon>
        <taxon>Arthropoda</taxon>
        <taxon>Hexapoda</taxon>
        <taxon>Insecta</taxon>
        <taxon>Pterygota</taxon>
        <taxon>Neoptera</taxon>
        <taxon>Endopterygota</taxon>
        <taxon>Coleoptera</taxon>
        <taxon>Polyphaga</taxon>
        <taxon>Cucujiformia</taxon>
        <taxon>Tenebrionidae</taxon>
        <taxon>Pimeliinae</taxon>
        <taxon>Asbolus</taxon>
    </lineage>
</organism>
<evidence type="ECO:0000256" key="4">
    <source>
        <dbReference type="ARBA" id="ARBA00022692"/>
    </source>
</evidence>
<evidence type="ECO:0000256" key="2">
    <source>
        <dbReference type="ARBA" id="ARBA00022475"/>
    </source>
</evidence>
<keyword evidence="7 10" id="KW-0472">Membrane</keyword>
<dbReference type="GO" id="GO:0004984">
    <property type="term" value="F:olfactory receptor activity"/>
    <property type="evidence" value="ECO:0007669"/>
    <property type="project" value="InterPro"/>
</dbReference>
<evidence type="ECO:0000256" key="5">
    <source>
        <dbReference type="ARBA" id="ARBA00022725"/>
    </source>
</evidence>